<name>A0A8K0XN80_9AGAR</name>
<keyword evidence="4" id="KW-0378">Hydrolase</keyword>
<comment type="caution">
    <text evidence="9">The sequence shown here is derived from an EMBL/GenBank/DDBJ whole genome shotgun (WGS) entry which is preliminary data.</text>
</comment>
<dbReference type="EC" id="3.5.1.4" evidence="3"/>
<feature type="binding site" evidence="6">
    <location>
        <position position="208"/>
    </location>
    <ligand>
        <name>substrate</name>
    </ligand>
</feature>
<dbReference type="PIRSF" id="PIRSF001221">
    <property type="entry name" value="Amidase_fungi"/>
    <property type="match status" value="1"/>
</dbReference>
<evidence type="ECO:0000256" key="2">
    <source>
        <dbReference type="ARBA" id="ARBA00009199"/>
    </source>
</evidence>
<dbReference type="Proteomes" id="UP000813824">
    <property type="component" value="Unassembled WGS sequence"/>
</dbReference>
<evidence type="ECO:0000313" key="9">
    <source>
        <dbReference type="EMBL" id="KAH8093935.1"/>
    </source>
</evidence>
<gene>
    <name evidence="9" type="ORF">BXZ70DRAFT_897090</name>
</gene>
<evidence type="ECO:0000259" key="8">
    <source>
        <dbReference type="Pfam" id="PF01425"/>
    </source>
</evidence>
<feature type="active site" description="Charge relay system" evidence="5">
    <location>
        <position position="208"/>
    </location>
</feature>
<sequence length="569" mass="62866">MEVKSKDWRTLVADKRRRQADSIPKEWLIVTPPESILDVTGVPRTCGLLSEKELEITGTDVVTLLGKLESAEWKAVEVTLAFYKRAIVAHQVVNCLTEIFIERALARAKELDEHRRTTGRVVGPLHGLPVSCKDMLRIKGLETTIGFASYVGNFADKNSPLIDIMYECGANPFVQTNVPQTLMWTETHNLLFGRTLNPHNRSLTPGGSSGGEGALLAMRGSPLGIGSDIGGSIRVPAAFNGLYALRPTSNRIPSSGIVTTLTGQDSVLASFGPMCSDRAGVRIWMQAVLSSRPWLKDPFVERRGWDEDAYGLVEREKGKSLCFGMCWDNGQVVPHPPVVRAMEMTRDALIAAGHKVIDWQPYRHVDLHNTLNATWAVGPEEFTHTTSQTGEPILQTMNPPTPNSSSRPPPPSASVSAYSLWQHQKLRREIREEYWNVWNESVSRTGTGRPVDAVISPVAPYAGAPHGMMRDTSYTSIWNALDYPSYSFPVTTVDIIQDAKKPPHKFLSVRDQKNYMTYDPSIYTNSPVGLQLSGRTSEDEAVIAMAEIVDDALKAFRVKNAAGCQRAKL</sequence>
<reference evidence="9" key="1">
    <citation type="journal article" date="2021" name="New Phytol.">
        <title>Evolutionary innovations through gain and loss of genes in the ectomycorrhizal Boletales.</title>
        <authorList>
            <person name="Wu G."/>
            <person name="Miyauchi S."/>
            <person name="Morin E."/>
            <person name="Kuo A."/>
            <person name="Drula E."/>
            <person name="Varga T."/>
            <person name="Kohler A."/>
            <person name="Feng B."/>
            <person name="Cao Y."/>
            <person name="Lipzen A."/>
            <person name="Daum C."/>
            <person name="Hundley H."/>
            <person name="Pangilinan J."/>
            <person name="Johnson J."/>
            <person name="Barry K."/>
            <person name="LaButti K."/>
            <person name="Ng V."/>
            <person name="Ahrendt S."/>
            <person name="Min B."/>
            <person name="Choi I.G."/>
            <person name="Park H."/>
            <person name="Plett J.M."/>
            <person name="Magnuson J."/>
            <person name="Spatafora J.W."/>
            <person name="Nagy L.G."/>
            <person name="Henrissat B."/>
            <person name="Grigoriev I.V."/>
            <person name="Yang Z.L."/>
            <person name="Xu J."/>
            <person name="Martin F.M."/>
        </authorList>
    </citation>
    <scope>NUCLEOTIDE SEQUENCE</scope>
    <source>
        <strain evidence="9">KKN 215</strain>
    </source>
</reference>
<feature type="region of interest" description="Disordered" evidence="7">
    <location>
        <begin position="383"/>
        <end position="415"/>
    </location>
</feature>
<feature type="active site" description="Charge relay system" evidence="5">
    <location>
        <position position="133"/>
    </location>
</feature>
<dbReference type="PANTHER" id="PTHR46072:SF2">
    <property type="entry name" value="AMIDASE (EUROFUNG)"/>
    <property type="match status" value="1"/>
</dbReference>
<feature type="binding site" evidence="6">
    <location>
        <position position="182"/>
    </location>
    <ligand>
        <name>substrate</name>
    </ligand>
</feature>
<feature type="compositionally biased region" description="Pro residues" evidence="7">
    <location>
        <begin position="399"/>
        <end position="412"/>
    </location>
</feature>
<dbReference type="SUPFAM" id="SSF75304">
    <property type="entry name" value="Amidase signature (AS) enzymes"/>
    <property type="match status" value="1"/>
</dbReference>
<feature type="binding site" evidence="6">
    <location>
        <begin position="229"/>
        <end position="232"/>
    </location>
    <ligand>
        <name>substrate</name>
    </ligand>
</feature>
<dbReference type="PANTHER" id="PTHR46072">
    <property type="entry name" value="AMIDASE-RELATED-RELATED"/>
    <property type="match status" value="1"/>
</dbReference>
<dbReference type="EMBL" id="JAEVFJ010000027">
    <property type="protein sequence ID" value="KAH8093935.1"/>
    <property type="molecule type" value="Genomic_DNA"/>
</dbReference>
<comment type="similarity">
    <text evidence="2">Belongs to the amidase family.</text>
</comment>
<evidence type="ECO:0000256" key="6">
    <source>
        <dbReference type="PIRSR" id="PIRSR001221-2"/>
    </source>
</evidence>
<feature type="domain" description="Amidase" evidence="8">
    <location>
        <begin position="77"/>
        <end position="542"/>
    </location>
</feature>
<keyword evidence="10" id="KW-1185">Reference proteome</keyword>
<evidence type="ECO:0000313" key="10">
    <source>
        <dbReference type="Proteomes" id="UP000813824"/>
    </source>
</evidence>
<dbReference type="Pfam" id="PF01425">
    <property type="entry name" value="Amidase"/>
    <property type="match status" value="1"/>
</dbReference>
<evidence type="ECO:0000256" key="1">
    <source>
        <dbReference type="ARBA" id="ARBA00001311"/>
    </source>
</evidence>
<proteinExistence type="inferred from homology"/>
<dbReference type="AlphaFoldDB" id="A0A8K0XN80"/>
<feature type="active site" description="Acyl-ester intermediate" evidence="5">
    <location>
        <position position="232"/>
    </location>
</feature>
<dbReference type="InterPro" id="IPR020556">
    <property type="entry name" value="Amidase_CS"/>
</dbReference>
<protein>
    <recommendedName>
        <fullName evidence="3">amidase</fullName>
        <ecNumber evidence="3">3.5.1.4</ecNumber>
    </recommendedName>
</protein>
<dbReference type="InterPro" id="IPR036928">
    <property type="entry name" value="AS_sf"/>
</dbReference>
<evidence type="ECO:0000256" key="5">
    <source>
        <dbReference type="PIRSR" id="PIRSR001221-1"/>
    </source>
</evidence>
<feature type="compositionally biased region" description="Polar residues" evidence="7">
    <location>
        <begin position="384"/>
        <end position="398"/>
    </location>
</feature>
<dbReference type="InterPro" id="IPR023631">
    <property type="entry name" value="Amidase_dom"/>
</dbReference>
<organism evidence="9 10">
    <name type="scientific">Cristinia sonorae</name>
    <dbReference type="NCBI Taxonomy" id="1940300"/>
    <lineage>
        <taxon>Eukaryota</taxon>
        <taxon>Fungi</taxon>
        <taxon>Dikarya</taxon>
        <taxon>Basidiomycota</taxon>
        <taxon>Agaricomycotina</taxon>
        <taxon>Agaricomycetes</taxon>
        <taxon>Agaricomycetidae</taxon>
        <taxon>Agaricales</taxon>
        <taxon>Pleurotineae</taxon>
        <taxon>Stephanosporaceae</taxon>
        <taxon>Cristinia</taxon>
    </lineage>
</organism>
<dbReference type="Gene3D" id="3.90.1300.10">
    <property type="entry name" value="Amidase signature (AS) domain"/>
    <property type="match status" value="1"/>
</dbReference>
<accession>A0A8K0XN80</accession>
<dbReference type="OrthoDB" id="6428749at2759"/>
<evidence type="ECO:0000256" key="3">
    <source>
        <dbReference type="ARBA" id="ARBA00012922"/>
    </source>
</evidence>
<dbReference type="PROSITE" id="PS00571">
    <property type="entry name" value="AMIDASES"/>
    <property type="match status" value="1"/>
</dbReference>
<dbReference type="GO" id="GO:0004040">
    <property type="term" value="F:amidase activity"/>
    <property type="evidence" value="ECO:0007669"/>
    <property type="project" value="UniProtKB-EC"/>
</dbReference>
<evidence type="ECO:0000256" key="7">
    <source>
        <dbReference type="SAM" id="MobiDB-lite"/>
    </source>
</evidence>
<comment type="catalytic activity">
    <reaction evidence="1">
        <text>a monocarboxylic acid amide + H2O = a monocarboxylate + NH4(+)</text>
        <dbReference type="Rhea" id="RHEA:12020"/>
        <dbReference type="ChEBI" id="CHEBI:15377"/>
        <dbReference type="ChEBI" id="CHEBI:28938"/>
        <dbReference type="ChEBI" id="CHEBI:35757"/>
        <dbReference type="ChEBI" id="CHEBI:83628"/>
        <dbReference type="EC" id="3.5.1.4"/>
    </reaction>
</comment>
<evidence type="ECO:0000256" key="4">
    <source>
        <dbReference type="ARBA" id="ARBA00022801"/>
    </source>
</evidence>